<feature type="transmembrane region" description="Helical" evidence="1">
    <location>
        <begin position="235"/>
        <end position="256"/>
    </location>
</feature>
<feature type="transmembrane region" description="Helical" evidence="1">
    <location>
        <begin position="325"/>
        <end position="350"/>
    </location>
</feature>
<dbReference type="Proteomes" id="UP000281332">
    <property type="component" value="Unassembled WGS sequence"/>
</dbReference>
<feature type="transmembrane region" description="Helical" evidence="1">
    <location>
        <begin position="356"/>
        <end position="372"/>
    </location>
</feature>
<dbReference type="RefSeq" id="WP_123801210.1">
    <property type="nucleotide sequence ID" value="NZ_RMVG01000008.1"/>
</dbReference>
<evidence type="ECO:0000313" key="2">
    <source>
        <dbReference type="EMBL" id="RPE00336.1"/>
    </source>
</evidence>
<feature type="transmembrane region" description="Helical" evidence="1">
    <location>
        <begin position="206"/>
        <end position="229"/>
    </location>
</feature>
<feature type="transmembrane region" description="Helical" evidence="1">
    <location>
        <begin position="99"/>
        <end position="116"/>
    </location>
</feature>
<comment type="caution">
    <text evidence="2">The sequence shown here is derived from an EMBL/GenBank/DDBJ whole genome shotgun (WGS) entry which is preliminary data.</text>
</comment>
<feature type="transmembrane region" description="Helical" evidence="1">
    <location>
        <begin position="73"/>
        <end position="93"/>
    </location>
</feature>
<evidence type="ECO:0000256" key="1">
    <source>
        <dbReference type="SAM" id="Phobius"/>
    </source>
</evidence>
<gene>
    <name evidence="2" type="ORF">BBB56_12185</name>
</gene>
<keyword evidence="1" id="KW-1133">Transmembrane helix</keyword>
<dbReference type="InterPro" id="IPR036259">
    <property type="entry name" value="MFS_trans_sf"/>
</dbReference>
<sequence>MAFRVAISAFLALVVVMGIGRFAFTPQVPLMIHDGQLTLTSASLVAALNYLGYLCGSFDAMRARRHVELRLQLGVWGAVILTLLSACVSGPWLHGAVRFLIGWASGVALVLVAAWSSEKLYHYGRPGLSAAVFAGPGAGIFISGLLAVQLHAFQASAALAWAAYGALALLFIAAIARNLPRRLGDLHRPEQAPQPLVLTPDLRRLVLSYSLAGFGYILPATFLSQMAAARFPDGVFAQFVWPIFGGASIVGIALGILTRGFSSNNRRLALVLWAQALGVVAAAWLSGFSGLLIGALLVGGGFLCVVQLSLAYARELAPLHTRYMAGLLTTGYAVGQLVGPVLSSLSTALLHRLEPALWIAGLGLAAGGLLVWRRSS</sequence>
<evidence type="ECO:0000313" key="3">
    <source>
        <dbReference type="Proteomes" id="UP000281332"/>
    </source>
</evidence>
<dbReference type="InterPro" id="IPR010645">
    <property type="entry name" value="MFS_4"/>
</dbReference>
<reference evidence="2 3" key="1">
    <citation type="submission" date="2018-11" db="EMBL/GenBank/DDBJ databases">
        <title>Whole genome sequencing of Pantoea sp. RIT388.</title>
        <authorList>
            <person name="Gan H.M."/>
            <person name="Hudson A.O."/>
        </authorList>
    </citation>
    <scope>NUCLEOTIDE SEQUENCE [LARGE SCALE GENOMIC DNA]</scope>
    <source>
        <strain evidence="2 3">RIT388</strain>
    </source>
</reference>
<dbReference type="PANTHER" id="PTHR23537:SF1">
    <property type="entry name" value="SUGAR TRANSPORTER"/>
    <property type="match status" value="1"/>
</dbReference>
<dbReference type="PANTHER" id="PTHR23537">
    <property type="match status" value="1"/>
</dbReference>
<name>A0A3N4NWW4_9GAMM</name>
<dbReference type="OrthoDB" id="9797953at2"/>
<keyword evidence="3" id="KW-1185">Reference proteome</keyword>
<dbReference type="GO" id="GO:0005886">
    <property type="term" value="C:plasma membrane"/>
    <property type="evidence" value="ECO:0007669"/>
    <property type="project" value="TreeGrafter"/>
</dbReference>
<dbReference type="SUPFAM" id="SSF103473">
    <property type="entry name" value="MFS general substrate transporter"/>
    <property type="match status" value="1"/>
</dbReference>
<keyword evidence="1" id="KW-0812">Transmembrane</keyword>
<dbReference type="Pfam" id="PF06779">
    <property type="entry name" value="MFS_4"/>
    <property type="match status" value="1"/>
</dbReference>
<keyword evidence="1" id="KW-0472">Membrane</keyword>
<feature type="transmembrane region" description="Helical" evidence="1">
    <location>
        <begin position="291"/>
        <end position="313"/>
    </location>
</feature>
<feature type="transmembrane region" description="Helical" evidence="1">
    <location>
        <begin position="128"/>
        <end position="152"/>
    </location>
</feature>
<accession>A0A3N4NWW4</accession>
<dbReference type="EMBL" id="RMVG01000008">
    <property type="protein sequence ID" value="RPE00336.1"/>
    <property type="molecule type" value="Genomic_DNA"/>
</dbReference>
<dbReference type="Gene3D" id="1.20.1250.20">
    <property type="entry name" value="MFS general substrate transporter like domains"/>
    <property type="match status" value="1"/>
</dbReference>
<feature type="transmembrane region" description="Helical" evidence="1">
    <location>
        <begin position="39"/>
        <end position="61"/>
    </location>
</feature>
<proteinExistence type="predicted"/>
<feature type="transmembrane region" description="Helical" evidence="1">
    <location>
        <begin position="268"/>
        <end position="285"/>
    </location>
</feature>
<feature type="transmembrane region" description="Helical" evidence="1">
    <location>
        <begin position="158"/>
        <end position="179"/>
    </location>
</feature>
<organism evidence="2 3">
    <name type="scientific">Candidatus Pantoea deserta</name>
    <dbReference type="NCBI Taxonomy" id="1869313"/>
    <lineage>
        <taxon>Bacteria</taxon>
        <taxon>Pseudomonadati</taxon>
        <taxon>Pseudomonadota</taxon>
        <taxon>Gammaproteobacteria</taxon>
        <taxon>Enterobacterales</taxon>
        <taxon>Erwiniaceae</taxon>
        <taxon>Pantoea</taxon>
    </lineage>
</organism>
<protein>
    <submittedName>
        <fullName evidence="2">YbfB/YjiJ family MFS transporter</fullName>
    </submittedName>
</protein>
<dbReference type="AlphaFoldDB" id="A0A3N4NWW4"/>